<dbReference type="SUPFAM" id="SSF46689">
    <property type="entry name" value="Homeodomain-like"/>
    <property type="match status" value="1"/>
</dbReference>
<dbReference type="SMART" id="SM00717">
    <property type="entry name" value="SANT"/>
    <property type="match status" value="2"/>
</dbReference>
<keyword evidence="4" id="KW-0539">Nucleus</keyword>
<feature type="domain" description="HTH myb-type" evidence="8">
    <location>
        <begin position="195"/>
        <end position="241"/>
    </location>
</feature>
<evidence type="ECO:0000259" key="8">
    <source>
        <dbReference type="PROSITE" id="PS51294"/>
    </source>
</evidence>
<feature type="domain" description="HTH myb-type" evidence="8">
    <location>
        <begin position="140"/>
        <end position="190"/>
    </location>
</feature>
<protein>
    <submittedName>
        <fullName evidence="9">Transcription factor myb3r-5</fullName>
    </submittedName>
</protein>
<accession>A0ABR2L1R2</accession>
<comment type="caution">
    <text evidence="9">The sequence shown here is derived from an EMBL/GenBank/DDBJ whole genome shotgun (WGS) entry which is preliminary data.</text>
</comment>
<evidence type="ECO:0000256" key="2">
    <source>
        <dbReference type="ARBA" id="ARBA00023125"/>
    </source>
</evidence>
<dbReference type="Pfam" id="PF00249">
    <property type="entry name" value="Myb_DNA-binding"/>
    <property type="match status" value="2"/>
</dbReference>
<proteinExistence type="predicted"/>
<evidence type="ECO:0000313" key="9">
    <source>
        <dbReference type="EMBL" id="KAK8897295.1"/>
    </source>
</evidence>
<feature type="domain" description="SANT" evidence="7">
    <location>
        <begin position="141"/>
        <end position="182"/>
    </location>
</feature>
<evidence type="ECO:0000256" key="5">
    <source>
        <dbReference type="SAM" id="MobiDB-lite"/>
    </source>
</evidence>
<sequence length="314" mass="35761">MIQIETTIHYLPYPQDQEFFNHKVNEEQEINENTLSSPISGQFFGLMLPESNKSYPISVSLFDENHVNYTEEINNNEISTNSSLEACYEPSLNSYSSIRRSTEKKSISDQITLSETSLSSQNGTIEIGSSAPSRPITCSRTRWTKEEEETLIKLVERAGARRWNQIASVLKTKTAKQCRDHYANCLDPEIKNSLWTVEEERVLLMKYQEYGTHWSGIKKFLPGRTTSMIKNYVTMLLKKNERGLSHEFQEITQGQTSNEQAEESSSCGNSNAGSDTDDHNFSLNMDDNQTKYNKFSCLDIDCLLNRPKGGVPFA</sequence>
<feature type="domain" description="Myb-like" evidence="6">
    <location>
        <begin position="187"/>
        <end position="237"/>
    </location>
</feature>
<feature type="compositionally biased region" description="Polar residues" evidence="5">
    <location>
        <begin position="251"/>
        <end position="274"/>
    </location>
</feature>
<dbReference type="PANTHER" id="PTHR46621:SF1">
    <property type="entry name" value="SNRNA-ACTIVATING PROTEIN COMPLEX SUBUNIT 4"/>
    <property type="match status" value="1"/>
</dbReference>
<dbReference type="InterPro" id="IPR009057">
    <property type="entry name" value="Homeodomain-like_sf"/>
</dbReference>
<dbReference type="PROSITE" id="PS50090">
    <property type="entry name" value="MYB_LIKE"/>
    <property type="match status" value="2"/>
</dbReference>
<organism evidence="9 10">
    <name type="scientific">Tritrichomonas musculus</name>
    <dbReference type="NCBI Taxonomy" id="1915356"/>
    <lineage>
        <taxon>Eukaryota</taxon>
        <taxon>Metamonada</taxon>
        <taxon>Parabasalia</taxon>
        <taxon>Tritrichomonadida</taxon>
        <taxon>Tritrichomonadidae</taxon>
        <taxon>Tritrichomonas</taxon>
    </lineage>
</organism>
<reference evidence="9 10" key="1">
    <citation type="submission" date="2024-04" db="EMBL/GenBank/DDBJ databases">
        <title>Tritrichomonas musculus Genome.</title>
        <authorList>
            <person name="Alves-Ferreira E."/>
            <person name="Grigg M."/>
            <person name="Lorenzi H."/>
            <person name="Galac M."/>
        </authorList>
    </citation>
    <scope>NUCLEOTIDE SEQUENCE [LARGE SCALE GENOMIC DNA]</scope>
    <source>
        <strain evidence="9 10">EAF2021</strain>
    </source>
</reference>
<evidence type="ECO:0000313" key="10">
    <source>
        <dbReference type="Proteomes" id="UP001470230"/>
    </source>
</evidence>
<feature type="region of interest" description="Disordered" evidence="5">
    <location>
        <begin position="251"/>
        <end position="283"/>
    </location>
</feature>
<gene>
    <name evidence="9" type="ORF">M9Y10_015235</name>
</gene>
<dbReference type="PROSITE" id="PS51293">
    <property type="entry name" value="SANT"/>
    <property type="match status" value="1"/>
</dbReference>
<name>A0ABR2L1R2_9EUKA</name>
<evidence type="ECO:0000256" key="3">
    <source>
        <dbReference type="ARBA" id="ARBA00023163"/>
    </source>
</evidence>
<evidence type="ECO:0000259" key="7">
    <source>
        <dbReference type="PROSITE" id="PS51293"/>
    </source>
</evidence>
<evidence type="ECO:0000256" key="4">
    <source>
        <dbReference type="ARBA" id="ARBA00023242"/>
    </source>
</evidence>
<evidence type="ECO:0000256" key="1">
    <source>
        <dbReference type="ARBA" id="ARBA00023015"/>
    </source>
</evidence>
<dbReference type="InterPro" id="IPR051575">
    <property type="entry name" value="Myb-like_DNA-bd"/>
</dbReference>
<feature type="domain" description="Myb-like" evidence="6">
    <location>
        <begin position="140"/>
        <end position="186"/>
    </location>
</feature>
<dbReference type="InterPro" id="IPR001005">
    <property type="entry name" value="SANT/Myb"/>
</dbReference>
<dbReference type="Gene3D" id="1.10.10.60">
    <property type="entry name" value="Homeodomain-like"/>
    <property type="match status" value="2"/>
</dbReference>
<dbReference type="Proteomes" id="UP001470230">
    <property type="component" value="Unassembled WGS sequence"/>
</dbReference>
<keyword evidence="10" id="KW-1185">Reference proteome</keyword>
<keyword evidence="1" id="KW-0805">Transcription regulation</keyword>
<dbReference type="EMBL" id="JAPFFF010000002">
    <property type="protein sequence ID" value="KAK8897295.1"/>
    <property type="molecule type" value="Genomic_DNA"/>
</dbReference>
<dbReference type="InterPro" id="IPR017930">
    <property type="entry name" value="Myb_dom"/>
</dbReference>
<keyword evidence="2" id="KW-0238">DNA-binding</keyword>
<dbReference type="CDD" id="cd00167">
    <property type="entry name" value="SANT"/>
    <property type="match status" value="2"/>
</dbReference>
<keyword evidence="3" id="KW-0804">Transcription</keyword>
<dbReference type="InterPro" id="IPR017884">
    <property type="entry name" value="SANT_dom"/>
</dbReference>
<dbReference type="PROSITE" id="PS51294">
    <property type="entry name" value="HTH_MYB"/>
    <property type="match status" value="2"/>
</dbReference>
<dbReference type="PANTHER" id="PTHR46621">
    <property type="entry name" value="SNRNA-ACTIVATING PROTEIN COMPLEX SUBUNIT 4"/>
    <property type="match status" value="1"/>
</dbReference>
<evidence type="ECO:0000259" key="6">
    <source>
        <dbReference type="PROSITE" id="PS50090"/>
    </source>
</evidence>